<feature type="signal peptide" evidence="7">
    <location>
        <begin position="1"/>
        <end position="20"/>
    </location>
</feature>
<dbReference type="InterPro" id="IPR007867">
    <property type="entry name" value="GMC_OxRtase_C"/>
</dbReference>
<evidence type="ECO:0000256" key="4">
    <source>
        <dbReference type="ARBA" id="ARBA00022490"/>
    </source>
</evidence>
<evidence type="ECO:0000259" key="8">
    <source>
        <dbReference type="PROSITE" id="PS00624"/>
    </source>
</evidence>
<dbReference type="Gene3D" id="3.30.560.10">
    <property type="entry name" value="Glucose Oxidase, domain 3"/>
    <property type="match status" value="1"/>
</dbReference>
<evidence type="ECO:0000256" key="1">
    <source>
        <dbReference type="ARBA" id="ARBA00004191"/>
    </source>
</evidence>
<evidence type="ECO:0000256" key="7">
    <source>
        <dbReference type="SAM" id="SignalP"/>
    </source>
</evidence>
<dbReference type="Gene3D" id="3.50.50.60">
    <property type="entry name" value="FAD/NAD(P)-binding domain"/>
    <property type="match status" value="1"/>
</dbReference>
<accession>A0A1F5LGH1</accession>
<dbReference type="RefSeq" id="XP_022487755.1">
    <property type="nucleotide sequence ID" value="XM_022632432.1"/>
</dbReference>
<evidence type="ECO:0000256" key="5">
    <source>
        <dbReference type="ARBA" id="ARBA00022512"/>
    </source>
</evidence>
<dbReference type="InterPro" id="IPR036188">
    <property type="entry name" value="FAD/NAD-bd_sf"/>
</dbReference>
<comment type="subcellular location">
    <subcellularLocation>
        <location evidence="2">Cytoplasm</location>
    </subcellularLocation>
    <subcellularLocation>
        <location evidence="1">Secreted</location>
        <location evidence="1">Cell wall</location>
    </subcellularLocation>
</comment>
<dbReference type="PIRSF" id="PIRSF000137">
    <property type="entry name" value="Alcohol_oxidase"/>
    <property type="match status" value="1"/>
</dbReference>
<dbReference type="GeneID" id="34577166"/>
<gene>
    <name evidence="9" type="ORF">PENARI_c010G11683</name>
</gene>
<organism evidence="9 10">
    <name type="scientific">Penicillium arizonense</name>
    <dbReference type="NCBI Taxonomy" id="1835702"/>
    <lineage>
        <taxon>Eukaryota</taxon>
        <taxon>Fungi</taxon>
        <taxon>Dikarya</taxon>
        <taxon>Ascomycota</taxon>
        <taxon>Pezizomycotina</taxon>
        <taxon>Eurotiomycetes</taxon>
        <taxon>Eurotiomycetidae</taxon>
        <taxon>Eurotiales</taxon>
        <taxon>Aspergillaceae</taxon>
        <taxon>Penicillium</taxon>
    </lineage>
</organism>
<dbReference type="InterPro" id="IPR000172">
    <property type="entry name" value="GMC_OxRdtase_N"/>
</dbReference>
<comment type="cofactor">
    <cofactor evidence="6">
        <name>FAD</name>
        <dbReference type="ChEBI" id="CHEBI:57692"/>
    </cofactor>
</comment>
<dbReference type="PANTHER" id="PTHR11552">
    <property type="entry name" value="GLUCOSE-METHANOL-CHOLINE GMC OXIDOREDUCTASE"/>
    <property type="match status" value="1"/>
</dbReference>
<dbReference type="Proteomes" id="UP000177622">
    <property type="component" value="Unassembled WGS sequence"/>
</dbReference>
<proteinExistence type="inferred from homology"/>
<comment type="similarity">
    <text evidence="3">Belongs to the GMC oxidoreductase family.</text>
</comment>
<keyword evidence="6" id="KW-0274">FAD</keyword>
<dbReference type="Pfam" id="PF00732">
    <property type="entry name" value="GMC_oxred_N"/>
    <property type="match status" value="1"/>
</dbReference>
<feature type="binding site" evidence="6">
    <location>
        <position position="280"/>
    </location>
    <ligand>
        <name>FAD</name>
        <dbReference type="ChEBI" id="CHEBI:57692"/>
    </ligand>
</feature>
<dbReference type="SUPFAM" id="SSF54373">
    <property type="entry name" value="FAD-linked reductases, C-terminal domain"/>
    <property type="match status" value="1"/>
</dbReference>
<evidence type="ECO:0000256" key="3">
    <source>
        <dbReference type="ARBA" id="ARBA00010790"/>
    </source>
</evidence>
<keyword evidence="5" id="KW-0134">Cell wall</keyword>
<dbReference type="OrthoDB" id="269227at2759"/>
<keyword evidence="6" id="KW-0285">Flavoprotein</keyword>
<dbReference type="PROSITE" id="PS00624">
    <property type="entry name" value="GMC_OXRED_2"/>
    <property type="match status" value="1"/>
</dbReference>
<keyword evidence="10" id="KW-1185">Reference proteome</keyword>
<feature type="domain" description="Glucose-methanol-choline oxidoreductase N-terminal" evidence="8">
    <location>
        <begin position="334"/>
        <end position="348"/>
    </location>
</feature>
<evidence type="ECO:0000313" key="9">
    <source>
        <dbReference type="EMBL" id="OGE52313.1"/>
    </source>
</evidence>
<dbReference type="GO" id="GO:0050660">
    <property type="term" value="F:flavin adenine dinucleotide binding"/>
    <property type="evidence" value="ECO:0007669"/>
    <property type="project" value="InterPro"/>
</dbReference>
<evidence type="ECO:0000256" key="6">
    <source>
        <dbReference type="PIRSR" id="PIRSR000137-2"/>
    </source>
</evidence>
<keyword evidence="5" id="KW-0964">Secreted</keyword>
<protein>
    <recommendedName>
        <fullName evidence="8">Glucose-methanol-choline oxidoreductase N-terminal domain-containing protein</fullName>
    </recommendedName>
</protein>
<dbReference type="GO" id="GO:0005737">
    <property type="term" value="C:cytoplasm"/>
    <property type="evidence" value="ECO:0007669"/>
    <property type="project" value="UniProtKB-SubCell"/>
</dbReference>
<evidence type="ECO:0000256" key="2">
    <source>
        <dbReference type="ARBA" id="ARBA00004496"/>
    </source>
</evidence>
<evidence type="ECO:0000313" key="10">
    <source>
        <dbReference type="Proteomes" id="UP000177622"/>
    </source>
</evidence>
<dbReference type="GO" id="GO:0016614">
    <property type="term" value="F:oxidoreductase activity, acting on CH-OH group of donors"/>
    <property type="evidence" value="ECO:0007669"/>
    <property type="project" value="InterPro"/>
</dbReference>
<keyword evidence="4" id="KW-0963">Cytoplasm</keyword>
<dbReference type="AlphaFoldDB" id="A0A1F5LGH1"/>
<dbReference type="EMBL" id="LXJU01000010">
    <property type="protein sequence ID" value="OGE52313.1"/>
    <property type="molecule type" value="Genomic_DNA"/>
</dbReference>
<keyword evidence="7" id="KW-0732">Signal</keyword>
<comment type="caution">
    <text evidence="9">The sequence shown here is derived from an EMBL/GenBank/DDBJ whole genome shotgun (WGS) entry which is preliminary data.</text>
</comment>
<dbReference type="STRING" id="1835702.A0A1F5LGH1"/>
<name>A0A1F5LGH1_PENAI</name>
<dbReference type="PANTHER" id="PTHR11552:SF100">
    <property type="entry name" value="DEHYDROGENASE, PUTATIVE (AFU_ORTHOLOGUE AFUA_5G00630)-RELATED"/>
    <property type="match status" value="1"/>
</dbReference>
<dbReference type="SUPFAM" id="SSF51905">
    <property type="entry name" value="FAD/NAD(P)-binding domain"/>
    <property type="match status" value="1"/>
</dbReference>
<reference evidence="9 10" key="1">
    <citation type="journal article" date="2016" name="Sci. Rep.">
        <title>Penicillium arizonense, a new, genome sequenced fungal species, reveals a high chemical diversity in secreted metabolites.</title>
        <authorList>
            <person name="Grijseels S."/>
            <person name="Nielsen J.C."/>
            <person name="Randelovic M."/>
            <person name="Nielsen J."/>
            <person name="Nielsen K.F."/>
            <person name="Workman M."/>
            <person name="Frisvad J.C."/>
        </authorList>
    </citation>
    <scope>NUCLEOTIDE SEQUENCE [LARGE SCALE GENOMIC DNA]</scope>
    <source>
        <strain evidence="9 10">CBS 141311</strain>
    </source>
</reference>
<sequence length="638" mass="69428">MELLNLIVFPLLFLSPVATAATDLEYEYIVVGSGAGGGPLASRLAREGRKTLLIEAGSDQSDNLNTTVPGYQAAVTEDPSLRWDIFVNHYQDQTRAQHDPKYTWETAPFEYHVGPNPPEGASPRGILYPRAQALGGCTPHNALIWITPHDSDWDNIASLTGDSSWAHENMDQYLQKVYEWLYTEPTDPTILLNDLPLAQQYVAGAAASGQGPDPLNAVEGLLNLLGNDPNSQINPTRDSTQGFFQVPLTMNAGNRTDVSQFIKSTVAEGFPLDVRTNAFVTKITFDQSGATPKATGVEFQDGEYLYRASPRSLHSRPGVSGSAKAAKELIISAGAYNTPQLLKLSGIGPKEELAKFNIPIVKDLPGVGTNLMDRYEVPVNVQHEKDFPILKGCTFDEKPHDECLKKWEDNPYILGQRGAYATNGLAATLAVNSDYASTSDIDLYIFGGPINFQGYFPGWAEQAVADHSHFSWYTLKAHGRNRAGTVELQSTDPFDQPRINFNYFDTGTTAGGADDLDVGAIVQAINISRNALSEYYNYGILGGSPFEEENPGKDVTGDEDLEQYAKDVAWGHHASCTAAIGGEDDPNSVLDSQFRVRGVQNLRVVDASIFPDIPGVFITAPIYIISEKAADVILNGSK</sequence>
<dbReference type="Pfam" id="PF05199">
    <property type="entry name" value="GMC_oxred_C"/>
    <property type="match status" value="1"/>
</dbReference>
<dbReference type="InterPro" id="IPR012132">
    <property type="entry name" value="GMC_OxRdtase"/>
</dbReference>
<feature type="chain" id="PRO_5009519557" description="Glucose-methanol-choline oxidoreductase N-terminal domain-containing protein" evidence="7">
    <location>
        <begin position="21"/>
        <end position="638"/>
    </location>
</feature>